<protein>
    <submittedName>
        <fullName evidence="1">Uncharacterized protein</fullName>
    </submittedName>
</protein>
<accession>A0A3S0IC91</accession>
<name>A0A3S0IC91_9PROT</name>
<dbReference type="Proteomes" id="UP000277007">
    <property type="component" value="Unassembled WGS sequence"/>
</dbReference>
<sequence>MAVAVSPLVRSIDVEDLVVWACRDQQALRDRSSLHVVEAAAQFGMRCSRQRLSGADFPGAWGVDSCARVAAIGAVGTRIDGKGPTRGIAPRLPPDAEAVAAAIEALPVGERRLVRAHGQAGTRPDWLPLLQPLVMAKRPSDQPGRYRHQIAGEWQPIAQRSEFAARCLARGESLFDAHGRRRLVEEEKGFRFRAVEGGRELFVRWCPVEPEHSDAKVIEANCDWVEWHTGLSRLVGALRGKLIAHRITGLAIPARPWEQKPC</sequence>
<proteinExistence type="predicted"/>
<evidence type="ECO:0000313" key="1">
    <source>
        <dbReference type="EMBL" id="RTR16181.1"/>
    </source>
</evidence>
<comment type="caution">
    <text evidence="1">The sequence shown here is derived from an EMBL/GenBank/DDBJ whole genome shotgun (WGS) entry which is preliminary data.</text>
</comment>
<reference evidence="1 2" key="1">
    <citation type="submission" date="2018-12" db="EMBL/GenBank/DDBJ databases">
        <authorList>
            <person name="Yang Y."/>
        </authorList>
    </citation>
    <scope>NUCLEOTIDE SEQUENCE [LARGE SCALE GENOMIC DNA]</scope>
    <source>
        <strain evidence="1 2">L-25-5w-1</strain>
    </source>
</reference>
<organism evidence="1 2">
    <name type="scientific">Azospirillum griseum</name>
    <dbReference type="NCBI Taxonomy" id="2496639"/>
    <lineage>
        <taxon>Bacteria</taxon>
        <taxon>Pseudomonadati</taxon>
        <taxon>Pseudomonadota</taxon>
        <taxon>Alphaproteobacteria</taxon>
        <taxon>Rhodospirillales</taxon>
        <taxon>Azospirillaceae</taxon>
        <taxon>Azospirillum</taxon>
    </lineage>
</organism>
<dbReference type="AlphaFoldDB" id="A0A3S0IC91"/>
<dbReference type="RefSeq" id="WP_126619333.1">
    <property type="nucleotide sequence ID" value="NZ_JBHUCY010000066.1"/>
</dbReference>
<gene>
    <name evidence="1" type="ORF">EJ903_21550</name>
</gene>
<keyword evidence="2" id="KW-1185">Reference proteome</keyword>
<dbReference type="EMBL" id="RXMA01000027">
    <property type="protein sequence ID" value="RTR16181.1"/>
    <property type="molecule type" value="Genomic_DNA"/>
</dbReference>
<evidence type="ECO:0000313" key="2">
    <source>
        <dbReference type="Proteomes" id="UP000277007"/>
    </source>
</evidence>
<dbReference type="OrthoDB" id="7301376at2"/>